<protein>
    <submittedName>
        <fullName evidence="1">Uncharacterized protein</fullName>
    </submittedName>
</protein>
<evidence type="ECO:0000313" key="1">
    <source>
        <dbReference type="EMBL" id="KAF3960319.1"/>
    </source>
</evidence>
<proteinExistence type="predicted"/>
<organism evidence="1 2">
    <name type="scientific">Castanea mollissima</name>
    <name type="common">Chinese chestnut</name>
    <dbReference type="NCBI Taxonomy" id="60419"/>
    <lineage>
        <taxon>Eukaryota</taxon>
        <taxon>Viridiplantae</taxon>
        <taxon>Streptophyta</taxon>
        <taxon>Embryophyta</taxon>
        <taxon>Tracheophyta</taxon>
        <taxon>Spermatophyta</taxon>
        <taxon>Magnoliopsida</taxon>
        <taxon>eudicotyledons</taxon>
        <taxon>Gunneridae</taxon>
        <taxon>Pentapetalae</taxon>
        <taxon>rosids</taxon>
        <taxon>fabids</taxon>
        <taxon>Fagales</taxon>
        <taxon>Fagaceae</taxon>
        <taxon>Castanea</taxon>
    </lineage>
</organism>
<accession>A0A8J4RAI1</accession>
<dbReference type="Proteomes" id="UP000737018">
    <property type="component" value="Unassembled WGS sequence"/>
</dbReference>
<dbReference type="EMBL" id="JRKL02002131">
    <property type="protein sequence ID" value="KAF3960319.1"/>
    <property type="molecule type" value="Genomic_DNA"/>
</dbReference>
<sequence length="187" mass="20152">MKASFPFSCSTGIDRAILQGQTAPDQSQNTSAISLRLPTSPLASAQSSDNSASVNYKDASKSTQKALSLMLSAAKYGSEMRLNRSVGALSVSAEVGKANTRNISTSSQNDLAKASKILDFLSSGAMVQCCIFQLLFRSCKSDGIWLPKIFALKGTSDWLYSCIFYKLFLLKSQSHVTSILKLSSRVL</sequence>
<dbReference type="AlphaFoldDB" id="A0A8J4RAI1"/>
<comment type="caution">
    <text evidence="1">The sequence shown here is derived from an EMBL/GenBank/DDBJ whole genome shotgun (WGS) entry which is preliminary data.</text>
</comment>
<reference evidence="1" key="1">
    <citation type="submission" date="2020-03" db="EMBL/GenBank/DDBJ databases">
        <title>Castanea mollissima Vanexum genome sequencing.</title>
        <authorList>
            <person name="Staton M."/>
        </authorList>
    </citation>
    <scope>NUCLEOTIDE SEQUENCE</scope>
    <source>
        <tissue evidence="1">Leaf</tissue>
    </source>
</reference>
<keyword evidence="2" id="KW-1185">Reference proteome</keyword>
<evidence type="ECO:0000313" key="2">
    <source>
        <dbReference type="Proteomes" id="UP000737018"/>
    </source>
</evidence>
<gene>
    <name evidence="1" type="ORF">CMV_014961</name>
</gene>
<name>A0A8J4RAI1_9ROSI</name>